<dbReference type="AlphaFoldDB" id="A0A831TGL9"/>
<dbReference type="EMBL" id="DSIY01000105">
    <property type="protein sequence ID" value="HEG90704.1"/>
    <property type="molecule type" value="Genomic_DNA"/>
</dbReference>
<dbReference type="CDD" id="cd07824">
    <property type="entry name" value="SRPBCC_6"/>
    <property type="match status" value="1"/>
</dbReference>
<accession>A0A831TGL9</accession>
<evidence type="ECO:0000313" key="1">
    <source>
        <dbReference type="EMBL" id="HEG90704.1"/>
    </source>
</evidence>
<comment type="caution">
    <text evidence="1">The sequence shown here is derived from an EMBL/GenBank/DDBJ whole genome shotgun (WGS) entry which is preliminary data.</text>
</comment>
<dbReference type="Gene3D" id="3.30.530.20">
    <property type="match status" value="1"/>
</dbReference>
<gene>
    <name evidence="1" type="ORF">ENP34_04560</name>
</gene>
<dbReference type="InterPro" id="IPR023393">
    <property type="entry name" value="START-like_dom_sf"/>
</dbReference>
<proteinExistence type="predicted"/>
<name>A0A831TGL9_9BACT</name>
<protein>
    <submittedName>
        <fullName evidence="1">Polyketide cyclase</fullName>
    </submittedName>
</protein>
<reference evidence="1" key="1">
    <citation type="journal article" date="2020" name="mSystems">
        <title>Genome- and Community-Level Interaction Insights into Carbon Utilization and Element Cycling Functions of Hydrothermarchaeota in Hydrothermal Sediment.</title>
        <authorList>
            <person name="Zhou Z."/>
            <person name="Liu Y."/>
            <person name="Xu W."/>
            <person name="Pan J."/>
            <person name="Luo Z.H."/>
            <person name="Li M."/>
        </authorList>
    </citation>
    <scope>NUCLEOTIDE SEQUENCE [LARGE SCALE GENOMIC DNA]</scope>
    <source>
        <strain evidence="1">SpSt-210</strain>
    </source>
</reference>
<dbReference type="SUPFAM" id="SSF55961">
    <property type="entry name" value="Bet v1-like"/>
    <property type="match status" value="1"/>
</dbReference>
<organism evidence="1">
    <name type="scientific">Thermorudis peleae</name>
    <dbReference type="NCBI Taxonomy" id="1382356"/>
    <lineage>
        <taxon>Bacteria</taxon>
        <taxon>Pseudomonadati</taxon>
        <taxon>Thermomicrobiota</taxon>
        <taxon>Thermomicrobia</taxon>
        <taxon>Thermomicrobia incertae sedis</taxon>
        <taxon>Thermorudis</taxon>
    </lineage>
</organism>
<sequence length="162" mass="18903">MSDYAFTTLWLVGAPADAVWEAICHPEHWPVWWRGVEQVVEVQRGDDRGVGSVHRYAWKSRLPYRLTFDMRTVRVEPPVILEGAASGDLEGTGRWYLWSDAHWTVVRYDWQVRTTKRWMNLVSTLARPLFRWNHDVAMRWGAQGLAKRLGTRVIEGRELGRA</sequence>